<organism evidence="1">
    <name type="scientific">bioreactor metagenome</name>
    <dbReference type="NCBI Taxonomy" id="1076179"/>
    <lineage>
        <taxon>unclassified sequences</taxon>
        <taxon>metagenomes</taxon>
        <taxon>ecological metagenomes</taxon>
    </lineage>
</organism>
<dbReference type="Pfam" id="PF11985">
    <property type="entry name" value="Phage_Mu_Gp27"/>
    <property type="match status" value="1"/>
</dbReference>
<accession>A0A645CYG2</accession>
<evidence type="ECO:0008006" key="2">
    <source>
        <dbReference type="Google" id="ProtNLM"/>
    </source>
</evidence>
<protein>
    <recommendedName>
        <fullName evidence="2">DUF3486 family protein</fullName>
    </recommendedName>
</protein>
<gene>
    <name evidence="1" type="ORF">SDC9_129052</name>
</gene>
<dbReference type="EMBL" id="VSSQ01031196">
    <property type="protein sequence ID" value="MPM81994.1"/>
    <property type="molecule type" value="Genomic_DNA"/>
</dbReference>
<proteinExistence type="predicted"/>
<sequence length="173" mass="19615">MGRRSKADLMGIIERIVEMYEAEKKSVQEIEDVLREEGYDISREAIRRSLKTSKSVAAQYTKAATEARVLIDTVRDNPNTDVVEITTSLLTKQVFDFVQSIDSLTFDDPTDLIVAVNRLADAQTRIAKQRLNFQNGYNKAKKDLVSRLQAELKKHPDVLDRIMGIVSTLEAKE</sequence>
<dbReference type="InterPro" id="IPR021874">
    <property type="entry name" value="Phage_Mu_Gp27"/>
</dbReference>
<name>A0A645CYG2_9ZZZZ</name>
<reference evidence="1" key="1">
    <citation type="submission" date="2019-08" db="EMBL/GenBank/DDBJ databases">
        <authorList>
            <person name="Kucharzyk K."/>
            <person name="Murdoch R.W."/>
            <person name="Higgins S."/>
            <person name="Loffler F."/>
        </authorList>
    </citation>
    <scope>NUCLEOTIDE SEQUENCE</scope>
</reference>
<comment type="caution">
    <text evidence="1">The sequence shown here is derived from an EMBL/GenBank/DDBJ whole genome shotgun (WGS) entry which is preliminary data.</text>
</comment>
<evidence type="ECO:0000313" key="1">
    <source>
        <dbReference type="EMBL" id="MPM81994.1"/>
    </source>
</evidence>
<dbReference type="AlphaFoldDB" id="A0A645CYG2"/>